<reference evidence="1 2" key="1">
    <citation type="submission" date="2019-03" db="EMBL/GenBank/DDBJ databases">
        <title>The complete genome sequence of Swingsia_sp. F3b2 LMG30590(T).</title>
        <authorList>
            <person name="Chua K.-O."/>
            <person name="Chan K.-G."/>
            <person name="See-Too W.-S."/>
        </authorList>
    </citation>
    <scope>NUCLEOTIDE SEQUENCE [LARGE SCALE GENOMIC DNA]</scope>
    <source>
        <strain evidence="1 2">F3b2</strain>
    </source>
</reference>
<organism evidence="1 2">
    <name type="scientific">Formicincola oecophyllae</name>
    <dbReference type="NCBI Taxonomy" id="2558361"/>
    <lineage>
        <taxon>Bacteria</taxon>
        <taxon>Pseudomonadati</taxon>
        <taxon>Pseudomonadota</taxon>
        <taxon>Alphaproteobacteria</taxon>
        <taxon>Acetobacterales</taxon>
        <taxon>Acetobacteraceae</taxon>
        <taxon>Formicincola</taxon>
    </lineage>
</organism>
<dbReference type="AlphaFoldDB" id="A0A4Y6U9G4"/>
<name>A0A4Y6U9G4_9PROT</name>
<dbReference type="KEGG" id="swf:E3E12_07870"/>
<dbReference type="RefSeq" id="WP_141443817.1">
    <property type="nucleotide sequence ID" value="NZ_CP038231.1"/>
</dbReference>
<sequence>MKEPYPPYLENNPQLMTSHHVDDHYDDDRLSVSININGVEEIRLSHEDAYDVFDVSYMKWQRTRTRLPLEELLAILDHGEDYLLWDVDPDPKDQTDDDEGLK</sequence>
<gene>
    <name evidence="1" type="ORF">E3E12_07870</name>
</gene>
<evidence type="ECO:0000313" key="2">
    <source>
        <dbReference type="Proteomes" id="UP000318709"/>
    </source>
</evidence>
<accession>A0A4Y6U9G4</accession>
<dbReference type="EMBL" id="CP038231">
    <property type="protein sequence ID" value="QDH14113.1"/>
    <property type="molecule type" value="Genomic_DNA"/>
</dbReference>
<protein>
    <submittedName>
        <fullName evidence="1">Uncharacterized protein</fullName>
    </submittedName>
</protein>
<keyword evidence="2" id="KW-1185">Reference proteome</keyword>
<dbReference type="Proteomes" id="UP000318709">
    <property type="component" value="Chromosome"/>
</dbReference>
<proteinExistence type="predicted"/>
<evidence type="ECO:0000313" key="1">
    <source>
        <dbReference type="EMBL" id="QDH14113.1"/>
    </source>
</evidence>